<accession>A0ABQ5M9M2</accession>
<proteinExistence type="predicted"/>
<feature type="compositionally biased region" description="Acidic residues" evidence="1">
    <location>
        <begin position="262"/>
        <end position="274"/>
    </location>
</feature>
<protein>
    <recommendedName>
        <fullName evidence="2">ATPase dynein-related AAA domain-containing protein</fullName>
    </recommendedName>
</protein>
<evidence type="ECO:0000259" key="2">
    <source>
        <dbReference type="Pfam" id="PF07728"/>
    </source>
</evidence>
<dbReference type="RefSeq" id="WP_346065874.1">
    <property type="nucleotide sequence ID" value="NZ_BRPJ01000074.1"/>
</dbReference>
<dbReference type="Pfam" id="PF07728">
    <property type="entry name" value="AAA_5"/>
    <property type="match status" value="1"/>
</dbReference>
<dbReference type="PANTHER" id="PTHR37291">
    <property type="entry name" value="5-METHYLCYTOSINE-SPECIFIC RESTRICTION ENZYME B"/>
    <property type="match status" value="1"/>
</dbReference>
<name>A0ABQ5M9M2_9FIRM</name>
<dbReference type="Gene3D" id="3.40.50.300">
    <property type="entry name" value="P-loop containing nucleotide triphosphate hydrolases"/>
    <property type="match status" value="2"/>
</dbReference>
<keyword evidence="4" id="KW-1185">Reference proteome</keyword>
<dbReference type="Proteomes" id="UP001419084">
    <property type="component" value="Unassembled WGS sequence"/>
</dbReference>
<evidence type="ECO:0000256" key="1">
    <source>
        <dbReference type="SAM" id="MobiDB-lite"/>
    </source>
</evidence>
<dbReference type="InterPro" id="IPR011704">
    <property type="entry name" value="ATPase_dyneun-rel_AAA"/>
</dbReference>
<dbReference type="PANTHER" id="PTHR37291:SF1">
    <property type="entry name" value="TYPE IV METHYL-DIRECTED RESTRICTION ENZYME ECOKMCRB SUBUNIT"/>
    <property type="match status" value="1"/>
</dbReference>
<comment type="caution">
    <text evidence="3">The sequence shown here is derived from an EMBL/GenBank/DDBJ whole genome shotgun (WGS) entry which is preliminary data.</text>
</comment>
<dbReference type="EMBL" id="BRPJ01000074">
    <property type="protein sequence ID" value="GLB31645.1"/>
    <property type="molecule type" value="Genomic_DNA"/>
</dbReference>
<gene>
    <name evidence="3" type="ORF">LAD12857_35680</name>
</gene>
<reference evidence="3 4" key="1">
    <citation type="journal article" date="2024" name="Int. J. Syst. Evol. Microbiol.">
        <title>Lacrimispora brassicae sp. nov. isolated from fermented cabbage, and proposal of Clostridium indicum Gundawar et al. 2019 and Clostridium methoxybenzovorans Mechichi et al. 1999 as heterotypic synonyms of Lacrimispora amygdalina (Parshina et al. 2003) Haas and Blanchard 2020 and Lacrimispora indolis (McClung and McCoy 1957) Haas and Blanchard 2020, respectively.</title>
        <authorList>
            <person name="Kobayashi H."/>
            <person name="Tanizawa Y."/>
            <person name="Sakamoto M."/>
            <person name="Ohkuma M."/>
            <person name="Tohno M."/>
        </authorList>
    </citation>
    <scope>NUCLEOTIDE SEQUENCE [LARGE SCALE GENOMIC DNA]</scope>
    <source>
        <strain evidence="3 4">DSM 12857</strain>
    </source>
</reference>
<feature type="domain" description="ATPase dynein-related AAA" evidence="2">
    <location>
        <begin position="549"/>
        <end position="626"/>
    </location>
</feature>
<feature type="region of interest" description="Disordered" evidence="1">
    <location>
        <begin position="252"/>
        <end position="274"/>
    </location>
</feature>
<organism evidence="3 4">
    <name type="scientific">Lacrimispora amygdalina</name>
    <dbReference type="NCBI Taxonomy" id="253257"/>
    <lineage>
        <taxon>Bacteria</taxon>
        <taxon>Bacillati</taxon>
        <taxon>Bacillota</taxon>
        <taxon>Clostridia</taxon>
        <taxon>Lachnospirales</taxon>
        <taxon>Lachnospiraceae</taxon>
        <taxon>Lacrimispora</taxon>
    </lineage>
</organism>
<dbReference type="InterPro" id="IPR027417">
    <property type="entry name" value="P-loop_NTPase"/>
</dbReference>
<dbReference type="SUPFAM" id="SSF52540">
    <property type="entry name" value="P-loop containing nucleoside triphosphate hydrolases"/>
    <property type="match status" value="1"/>
</dbReference>
<evidence type="ECO:0000313" key="4">
    <source>
        <dbReference type="Proteomes" id="UP001419084"/>
    </source>
</evidence>
<dbReference type="InterPro" id="IPR052934">
    <property type="entry name" value="Methyl-DNA_Rec/Restrict_Enz"/>
</dbReference>
<evidence type="ECO:0000313" key="3">
    <source>
        <dbReference type="EMBL" id="GLB31645.1"/>
    </source>
</evidence>
<sequence length="754" mass="85792">MQNLFIGKFTKKDQYEGNFYQVSNEREISWFNGLIEGDFVLPSHGGYFGKLLKCMAFEKQDGAIKAVFDVVKTFSPELTLTGNIVCCKHFSPDMNLLNKVIKSTKGYGFHKIELEESCPSIDTIDFEKSQRRFLVVLNEMMSNTNFFKPSDVCVVINNLNAAEIEDILEYNGQKFQRHDVLWDLYQEKVDGGAKKYSLHQLLDFADAKKDAAPKKEKYLNAVLAALEADKYFVADNGVALYDNILVGRKQYTTKSSNSADGETSDSDSGDEEDFDESLTAYGQYARLMEFNPNIILYGPPGTGKTYGAMRIIEAFESLKGNPASFKAVKEEGRARFITFHQAFSYEEFIEGLRPETDEKGNIRYDIKPGVLRRIAEECKIQERKKDIKDNVLADTTGESKVWKVSLGRRNTDDHIYKALKANEEIAIGYGPEESVVDWTDEQIDEADKTGMLKVLRSKVQIGDIVFIFNSIKTIRLIGVIVSDYYYSDEDTFGYGHRRKVKWIKDCEKDPVDIFKLNQEKQLTLSSLYELKINSADALKLVDVKEDKTVQSKPYYLIIDEINRGNIAKIFGELITLIEKDKRDALSCLLPYSGQEFTLPKNLYIIGTMNTSDRSIALLDTALRRRFAFIEIAPDATLVESKTPTVGGNVSPAKLMNAINEKITDKIDRDHRIGHSYFLSDDLISKMDLYHAWYYKILPLLMEYFYNDISQVGEIVGERFFDKKSGEIVTLGLKANESGISEFESALMKIYERGN</sequence>